<feature type="domain" description="HTH marR-type" evidence="4">
    <location>
        <begin position="8"/>
        <end position="141"/>
    </location>
</feature>
<evidence type="ECO:0000259" key="4">
    <source>
        <dbReference type="PROSITE" id="PS50995"/>
    </source>
</evidence>
<dbReference type="InterPro" id="IPR039422">
    <property type="entry name" value="MarR/SlyA-like"/>
</dbReference>
<dbReference type="SUPFAM" id="SSF46785">
    <property type="entry name" value="Winged helix' DNA-binding domain"/>
    <property type="match status" value="1"/>
</dbReference>
<dbReference type="PROSITE" id="PS01117">
    <property type="entry name" value="HTH_MARR_1"/>
    <property type="match status" value="1"/>
</dbReference>
<evidence type="ECO:0000313" key="5">
    <source>
        <dbReference type="EMBL" id="UZJ24809.1"/>
    </source>
</evidence>
<dbReference type="EMBL" id="CP110615">
    <property type="protein sequence ID" value="UZJ24809.1"/>
    <property type="molecule type" value="Genomic_DNA"/>
</dbReference>
<organism evidence="5 6">
    <name type="scientific">Rhodococcus antarcticus</name>
    <dbReference type="NCBI Taxonomy" id="2987751"/>
    <lineage>
        <taxon>Bacteria</taxon>
        <taxon>Bacillati</taxon>
        <taxon>Actinomycetota</taxon>
        <taxon>Actinomycetes</taxon>
        <taxon>Mycobacteriales</taxon>
        <taxon>Nocardiaceae</taxon>
        <taxon>Rhodococcus</taxon>
    </lineage>
</organism>
<evidence type="ECO:0000313" key="6">
    <source>
        <dbReference type="Proteomes" id="UP001164965"/>
    </source>
</evidence>
<dbReference type="InterPro" id="IPR036388">
    <property type="entry name" value="WH-like_DNA-bd_sf"/>
</dbReference>
<dbReference type="SMART" id="SM00347">
    <property type="entry name" value="HTH_MARR"/>
    <property type="match status" value="1"/>
</dbReference>
<keyword evidence="3" id="KW-0804">Transcription</keyword>
<sequence length="150" mass="15928">MTTAETDAAEVSRALREVTRAASAIDHALTRALHLRPLDYAALGHVMSAVQPLGPAELGVRLGISSGSATELVDRLEHAGHLRRERHPGDRRRIGLHATESAVGEVLGALGPVVAGLTEVAEARSPAERSVIAAYLRDVAERMQAFADDQ</sequence>
<dbReference type="PANTHER" id="PTHR33164">
    <property type="entry name" value="TRANSCRIPTIONAL REGULATOR, MARR FAMILY"/>
    <property type="match status" value="1"/>
</dbReference>
<evidence type="ECO:0000256" key="2">
    <source>
        <dbReference type="ARBA" id="ARBA00023125"/>
    </source>
</evidence>
<keyword evidence="6" id="KW-1185">Reference proteome</keyword>
<reference evidence="5" key="1">
    <citation type="submission" date="2022-10" db="EMBL/GenBank/DDBJ databases">
        <title>Rhodococcus sp.75.</title>
        <authorList>
            <person name="Sun M."/>
        </authorList>
    </citation>
    <scope>NUCLEOTIDE SEQUENCE</scope>
    <source>
        <strain evidence="5">75</strain>
    </source>
</reference>
<dbReference type="PANTHER" id="PTHR33164:SF106">
    <property type="entry name" value="TRANSCRIPTIONAL REGULATORY PROTEIN"/>
    <property type="match status" value="1"/>
</dbReference>
<dbReference type="Gene3D" id="1.10.10.10">
    <property type="entry name" value="Winged helix-like DNA-binding domain superfamily/Winged helix DNA-binding domain"/>
    <property type="match status" value="1"/>
</dbReference>
<gene>
    <name evidence="5" type="ORF">RHODO2019_17155</name>
</gene>
<dbReference type="Pfam" id="PF12802">
    <property type="entry name" value="MarR_2"/>
    <property type="match status" value="1"/>
</dbReference>
<accession>A0ABY6NZH5</accession>
<dbReference type="InterPro" id="IPR023187">
    <property type="entry name" value="Tscrpt_reg_MarR-type_CS"/>
</dbReference>
<dbReference type="PROSITE" id="PS50995">
    <property type="entry name" value="HTH_MARR_2"/>
    <property type="match status" value="1"/>
</dbReference>
<evidence type="ECO:0000256" key="1">
    <source>
        <dbReference type="ARBA" id="ARBA00023015"/>
    </source>
</evidence>
<keyword evidence="2" id="KW-0238">DNA-binding</keyword>
<proteinExistence type="predicted"/>
<protein>
    <submittedName>
        <fullName evidence="5">MarR family transcriptional regulator</fullName>
    </submittedName>
</protein>
<dbReference type="RefSeq" id="WP_265382915.1">
    <property type="nucleotide sequence ID" value="NZ_CP110615.1"/>
</dbReference>
<dbReference type="InterPro" id="IPR036390">
    <property type="entry name" value="WH_DNA-bd_sf"/>
</dbReference>
<dbReference type="InterPro" id="IPR000835">
    <property type="entry name" value="HTH_MarR-typ"/>
</dbReference>
<keyword evidence="1" id="KW-0805">Transcription regulation</keyword>
<name>A0ABY6NZH5_9NOCA</name>
<dbReference type="Proteomes" id="UP001164965">
    <property type="component" value="Chromosome"/>
</dbReference>
<evidence type="ECO:0000256" key="3">
    <source>
        <dbReference type="ARBA" id="ARBA00023163"/>
    </source>
</evidence>